<reference evidence="3 4" key="1">
    <citation type="journal article" date="1991" name="Int. J. Syst. Bacteriol.">
        <title>Description of the erythromycin-producing bacterium Arthrobacter sp. strain NRRL B-3381 as Aeromicrobium erythreum gen. nov., sp. nov.</title>
        <authorList>
            <person name="Miller E.S."/>
            <person name="Woese C.R."/>
            <person name="Brenner S."/>
        </authorList>
    </citation>
    <scope>NUCLEOTIDE SEQUENCE [LARGE SCALE GENOMIC DNA]</scope>
    <source>
        <strain evidence="3 4">AR18</strain>
    </source>
</reference>
<proteinExistence type="predicted"/>
<dbReference type="InterPro" id="IPR021443">
    <property type="entry name" value="DUF3093"/>
</dbReference>
<dbReference type="EMBL" id="CP011502">
    <property type="protein sequence ID" value="ALX04690.1"/>
    <property type="molecule type" value="Genomic_DNA"/>
</dbReference>
<dbReference type="PATRIC" id="fig|2041.4.peg.1739"/>
<dbReference type="AlphaFoldDB" id="A0A0U4D957"/>
<keyword evidence="2" id="KW-1133">Transmembrane helix</keyword>
<evidence type="ECO:0000313" key="4">
    <source>
        <dbReference type="Proteomes" id="UP000067689"/>
    </source>
</evidence>
<evidence type="ECO:0008006" key="5">
    <source>
        <dbReference type="Google" id="ProtNLM"/>
    </source>
</evidence>
<dbReference type="STRING" id="2041.AERYTH_08290"/>
<keyword evidence="4" id="KW-1185">Reference proteome</keyword>
<evidence type="ECO:0000256" key="1">
    <source>
        <dbReference type="SAM" id="MobiDB-lite"/>
    </source>
</evidence>
<gene>
    <name evidence="3" type="ORF">AERYTH_08290</name>
</gene>
<organism evidence="3 4">
    <name type="scientific">Aeromicrobium erythreum</name>
    <dbReference type="NCBI Taxonomy" id="2041"/>
    <lineage>
        <taxon>Bacteria</taxon>
        <taxon>Bacillati</taxon>
        <taxon>Actinomycetota</taxon>
        <taxon>Actinomycetes</taxon>
        <taxon>Propionibacteriales</taxon>
        <taxon>Nocardioidaceae</taxon>
        <taxon>Aeromicrobium</taxon>
    </lineage>
</organism>
<dbReference type="Pfam" id="PF11292">
    <property type="entry name" value="DUF3093"/>
    <property type="match status" value="1"/>
</dbReference>
<feature type="region of interest" description="Disordered" evidence="1">
    <location>
        <begin position="147"/>
        <end position="167"/>
    </location>
</feature>
<dbReference type="KEGG" id="aer:AERYTH_08290"/>
<accession>A0A0U4D957</accession>
<feature type="transmembrane region" description="Helical" evidence="2">
    <location>
        <begin position="20"/>
        <end position="39"/>
    </location>
</feature>
<keyword evidence="2" id="KW-0812">Transmembrane</keyword>
<protein>
    <recommendedName>
        <fullName evidence="5">Alanine rich transmembrane protein</fullName>
    </recommendedName>
</protein>
<name>A0A0U4D957_9ACTN</name>
<keyword evidence="2" id="KW-0472">Membrane</keyword>
<sequence>MRQACRVQNRRERLVAPVSWWVGVLAFALAWAWLLLVVAGTGAAVVTFVGVAVLTGAVVWAYGRTVVDAGPDGLRVGRAFLTAEHVGAVTPLDRVATREALGPRADARAWLHVRPYVDTAVRVDVDDPADPAPYWLVSTRHPKAVAAALGARPASSDAPDQPTPDPR</sequence>
<evidence type="ECO:0000313" key="3">
    <source>
        <dbReference type="EMBL" id="ALX04690.1"/>
    </source>
</evidence>
<feature type="transmembrane region" description="Helical" evidence="2">
    <location>
        <begin position="45"/>
        <end position="63"/>
    </location>
</feature>
<evidence type="ECO:0000256" key="2">
    <source>
        <dbReference type="SAM" id="Phobius"/>
    </source>
</evidence>
<dbReference type="Proteomes" id="UP000067689">
    <property type="component" value="Chromosome"/>
</dbReference>